<sequence length="149" mass="16636">MRCRIFPTLAHLAYPIASVLHPCLVRLKRLQRKTSLVDTETRNASRSDRHAPQTPSCSPVAPPIRPPNPTNLRNQIGPSSTFELIQVEATMWETGEHDISRQGGAPVQVLPTSRPTVIVGAHHAWEPEVRIAEVRCERVFLPSLLARET</sequence>
<comment type="caution">
    <text evidence="2">The sequence shown here is derived from an EMBL/GenBank/DDBJ whole genome shotgun (WGS) entry which is preliminary data.</text>
</comment>
<dbReference type="EMBL" id="JAQOWY010000072">
    <property type="protein sequence ID" value="KAK1852532.1"/>
    <property type="molecule type" value="Genomic_DNA"/>
</dbReference>
<proteinExistence type="predicted"/>
<evidence type="ECO:0000313" key="2">
    <source>
        <dbReference type="EMBL" id="KAK1852532.1"/>
    </source>
</evidence>
<feature type="region of interest" description="Disordered" evidence="1">
    <location>
        <begin position="36"/>
        <end position="77"/>
    </location>
</feature>
<evidence type="ECO:0000313" key="3">
    <source>
        <dbReference type="Proteomes" id="UP001243330"/>
    </source>
</evidence>
<protein>
    <submittedName>
        <fullName evidence="2">Uncharacterized protein</fullName>
    </submittedName>
</protein>
<organism evidence="2 3">
    <name type="scientific">Colletotrichum chrysophilum</name>
    <dbReference type="NCBI Taxonomy" id="1836956"/>
    <lineage>
        <taxon>Eukaryota</taxon>
        <taxon>Fungi</taxon>
        <taxon>Dikarya</taxon>
        <taxon>Ascomycota</taxon>
        <taxon>Pezizomycotina</taxon>
        <taxon>Sordariomycetes</taxon>
        <taxon>Hypocreomycetidae</taxon>
        <taxon>Glomerellales</taxon>
        <taxon>Glomerellaceae</taxon>
        <taxon>Colletotrichum</taxon>
        <taxon>Colletotrichum gloeosporioides species complex</taxon>
    </lineage>
</organism>
<accession>A0AAD9ASU0</accession>
<dbReference type="AlphaFoldDB" id="A0AAD9ASU0"/>
<reference evidence="2" key="1">
    <citation type="submission" date="2023-01" db="EMBL/GenBank/DDBJ databases">
        <title>Colletotrichum chrysophilum M932 genome sequence.</title>
        <authorList>
            <person name="Baroncelli R."/>
        </authorList>
    </citation>
    <scope>NUCLEOTIDE SEQUENCE</scope>
    <source>
        <strain evidence="2">M932</strain>
    </source>
</reference>
<evidence type="ECO:0000256" key="1">
    <source>
        <dbReference type="SAM" id="MobiDB-lite"/>
    </source>
</evidence>
<feature type="compositionally biased region" description="Pro residues" evidence="1">
    <location>
        <begin position="60"/>
        <end position="69"/>
    </location>
</feature>
<dbReference type="Proteomes" id="UP001243330">
    <property type="component" value="Unassembled WGS sequence"/>
</dbReference>
<name>A0AAD9ASU0_9PEZI</name>
<keyword evidence="3" id="KW-1185">Reference proteome</keyword>
<gene>
    <name evidence="2" type="ORF">CCHR01_04786</name>
</gene>
<feature type="compositionally biased region" description="Basic and acidic residues" evidence="1">
    <location>
        <begin position="39"/>
        <end position="51"/>
    </location>
</feature>